<reference evidence="1" key="1">
    <citation type="submission" date="2023-08" db="EMBL/GenBank/DDBJ databases">
        <authorList>
            <person name="Audoor S."/>
            <person name="Bilcke G."/>
        </authorList>
    </citation>
    <scope>NUCLEOTIDE SEQUENCE</scope>
</reference>
<accession>A0AAD2CF55</accession>
<dbReference type="Proteomes" id="UP001295423">
    <property type="component" value="Unassembled WGS sequence"/>
</dbReference>
<proteinExistence type="predicted"/>
<keyword evidence="2" id="KW-1185">Reference proteome</keyword>
<name>A0AAD2CF55_9STRA</name>
<evidence type="ECO:0000313" key="2">
    <source>
        <dbReference type="Proteomes" id="UP001295423"/>
    </source>
</evidence>
<protein>
    <submittedName>
        <fullName evidence="1">Uncharacterized protein</fullName>
    </submittedName>
</protein>
<gene>
    <name evidence="1" type="ORF">CYCCA115_LOCUS3061</name>
</gene>
<evidence type="ECO:0000313" key="1">
    <source>
        <dbReference type="EMBL" id="CAJ1932886.1"/>
    </source>
</evidence>
<organism evidence="1 2">
    <name type="scientific">Cylindrotheca closterium</name>
    <dbReference type="NCBI Taxonomy" id="2856"/>
    <lineage>
        <taxon>Eukaryota</taxon>
        <taxon>Sar</taxon>
        <taxon>Stramenopiles</taxon>
        <taxon>Ochrophyta</taxon>
        <taxon>Bacillariophyta</taxon>
        <taxon>Bacillariophyceae</taxon>
        <taxon>Bacillariophycidae</taxon>
        <taxon>Bacillariales</taxon>
        <taxon>Bacillariaceae</taxon>
        <taxon>Cylindrotheca</taxon>
    </lineage>
</organism>
<comment type="caution">
    <text evidence="1">The sequence shown here is derived from an EMBL/GenBank/DDBJ whole genome shotgun (WGS) entry which is preliminary data.</text>
</comment>
<feature type="non-terminal residue" evidence="1">
    <location>
        <position position="327"/>
    </location>
</feature>
<dbReference type="AlphaFoldDB" id="A0AAD2CF55"/>
<sequence length="327" mass="36706">MMDDTTIPVSPSFFATIAAALRIDATNVEHSMDSRSELDSHANMIVVGSNCFVLSDTGRTASVNPYNPEYAAKSIPIVDAALLYEDQVTGQEYILVVRNALHVPSMTHNLILPFILREKGIQVNDTPKIHLADPSSDDHAIKFDEHLRIPMKLHGTFSYFVTRKPTVEQLNDADPNHVYMMTPEEFDPHKSSYAQTEDHLINYDGEVADARNCSKLLISDIEDDPMMTVCAMWTMRLEEQTLVDESVLEEDDADEGLLGQPFNVDLASISSILCERTLSHRLSTRREVLSMMTSLGSTHAHEDDTDFLFEDMDSELDFEEMLSGDDL</sequence>
<dbReference type="EMBL" id="CAKOGP040000225">
    <property type="protein sequence ID" value="CAJ1932886.1"/>
    <property type="molecule type" value="Genomic_DNA"/>
</dbReference>